<protein>
    <submittedName>
        <fullName evidence="1">Uncharacterized protein</fullName>
    </submittedName>
</protein>
<dbReference type="RefSeq" id="WP_230670082.1">
    <property type="nucleotide sequence ID" value="NZ_JAJNAY010000001.1"/>
</dbReference>
<dbReference type="Proteomes" id="UP001108025">
    <property type="component" value="Unassembled WGS sequence"/>
</dbReference>
<sequence>MKKISVNNIIIFRQKPEKSQQTFLNFLKRKSLVQEATESSGGNYWVRSLSAMSNAFREISNKPVKDKISEVVDLFTPKLTKQTKDMYQRNLDILHNYEDFDFSKWLPDKINIVSKTSKKSIIYLNTVPVQINPSQIYTFDKDDKKCVGAIWFVARLEGYKEEELGMFAEALYIYLSNNFDEEYFVSPENCLVVHVLDKKEVTYKMIVDKEIPSVFDATLKQIKKLYVYPFFIILP</sequence>
<comment type="caution">
    <text evidence="1">The sequence shown here is derived from an EMBL/GenBank/DDBJ whole genome shotgun (WGS) entry which is preliminary data.</text>
</comment>
<name>A0A9Q3V674_9FLAO</name>
<evidence type="ECO:0000313" key="2">
    <source>
        <dbReference type="Proteomes" id="UP001108025"/>
    </source>
</evidence>
<accession>A0A9Q3V674</accession>
<gene>
    <name evidence="1" type="ORF">LO744_13560</name>
</gene>
<proteinExistence type="predicted"/>
<dbReference type="EMBL" id="JAJNAY010000001">
    <property type="protein sequence ID" value="MCD1117889.1"/>
    <property type="molecule type" value="Genomic_DNA"/>
</dbReference>
<evidence type="ECO:0000313" key="1">
    <source>
        <dbReference type="EMBL" id="MCD1117889.1"/>
    </source>
</evidence>
<dbReference type="AlphaFoldDB" id="A0A9Q3V674"/>
<reference evidence="1" key="1">
    <citation type="submission" date="2021-11" db="EMBL/GenBank/DDBJ databases">
        <title>Description of novel Chryseobacterium species.</title>
        <authorList>
            <person name="Saticioglu I.B."/>
            <person name="Ay H."/>
            <person name="Altun S."/>
            <person name="Duman M."/>
        </authorList>
    </citation>
    <scope>NUCLEOTIDE SEQUENCE</scope>
    <source>
        <strain evidence="1">C-17</strain>
    </source>
</reference>
<organism evidence="1 2">
    <name type="scientific">Chryseobacterium turcicum</name>
    <dbReference type="NCBI Taxonomy" id="2898076"/>
    <lineage>
        <taxon>Bacteria</taxon>
        <taxon>Pseudomonadati</taxon>
        <taxon>Bacteroidota</taxon>
        <taxon>Flavobacteriia</taxon>
        <taxon>Flavobacteriales</taxon>
        <taxon>Weeksellaceae</taxon>
        <taxon>Chryseobacterium group</taxon>
        <taxon>Chryseobacterium</taxon>
    </lineage>
</organism>
<keyword evidence="2" id="KW-1185">Reference proteome</keyword>